<sequence length="43" mass="4981">MPYDNCAYLGTGSPGDPHEYFVWMCWNNDNQGYALVYIPTGRY</sequence>
<dbReference type="Proteomes" id="UP000582837">
    <property type="component" value="Unassembled WGS sequence"/>
</dbReference>
<accession>A0A841GXR7</accession>
<gene>
    <name evidence="1" type="ORF">HNQ61_002157</name>
</gene>
<name>A0A841GXR7_9BACT</name>
<reference evidence="1 2" key="1">
    <citation type="submission" date="2020-08" db="EMBL/GenBank/DDBJ databases">
        <title>Genomic Encyclopedia of Type Strains, Phase IV (KMG-IV): sequencing the most valuable type-strain genomes for metagenomic binning, comparative biology and taxonomic classification.</title>
        <authorList>
            <person name="Goeker M."/>
        </authorList>
    </citation>
    <scope>NUCLEOTIDE SEQUENCE [LARGE SCALE GENOMIC DNA]</scope>
    <source>
        <strain evidence="1 2">DSM 29007</strain>
    </source>
</reference>
<dbReference type="AlphaFoldDB" id="A0A841GXR7"/>
<keyword evidence="2" id="KW-1185">Reference proteome</keyword>
<evidence type="ECO:0000313" key="1">
    <source>
        <dbReference type="EMBL" id="MBB6070536.1"/>
    </source>
</evidence>
<proteinExistence type="predicted"/>
<evidence type="ECO:0000313" key="2">
    <source>
        <dbReference type="Proteomes" id="UP000582837"/>
    </source>
</evidence>
<organism evidence="1 2">
    <name type="scientific">Longimicrobium terrae</name>
    <dbReference type="NCBI Taxonomy" id="1639882"/>
    <lineage>
        <taxon>Bacteria</taxon>
        <taxon>Pseudomonadati</taxon>
        <taxon>Gemmatimonadota</taxon>
        <taxon>Longimicrobiia</taxon>
        <taxon>Longimicrobiales</taxon>
        <taxon>Longimicrobiaceae</taxon>
        <taxon>Longimicrobium</taxon>
    </lineage>
</organism>
<comment type="caution">
    <text evidence="1">The sequence shown here is derived from an EMBL/GenBank/DDBJ whole genome shotgun (WGS) entry which is preliminary data.</text>
</comment>
<dbReference type="EMBL" id="JACHIA010000005">
    <property type="protein sequence ID" value="MBB6070536.1"/>
    <property type="molecule type" value="Genomic_DNA"/>
</dbReference>
<protein>
    <submittedName>
        <fullName evidence="1">Uncharacterized protein</fullName>
    </submittedName>
</protein>